<dbReference type="InterPro" id="IPR047264">
    <property type="entry name" value="Cupin_HpaA-like_N"/>
</dbReference>
<organism evidence="5 6">
    <name type="scientific">Filimonas lacunae</name>
    <dbReference type="NCBI Taxonomy" id="477680"/>
    <lineage>
        <taxon>Bacteria</taxon>
        <taxon>Pseudomonadati</taxon>
        <taxon>Bacteroidota</taxon>
        <taxon>Chitinophagia</taxon>
        <taxon>Chitinophagales</taxon>
        <taxon>Chitinophagaceae</taxon>
        <taxon>Filimonas</taxon>
    </lineage>
</organism>
<proteinExistence type="predicted"/>
<evidence type="ECO:0000313" key="6">
    <source>
        <dbReference type="Proteomes" id="UP000186917"/>
    </source>
</evidence>
<dbReference type="SMART" id="SM00342">
    <property type="entry name" value="HTH_ARAC"/>
    <property type="match status" value="1"/>
</dbReference>
<feature type="domain" description="HTH araC/xylS-type" evidence="4">
    <location>
        <begin position="245"/>
        <end position="342"/>
    </location>
</feature>
<dbReference type="InterPro" id="IPR003313">
    <property type="entry name" value="AraC-bd"/>
</dbReference>
<dbReference type="Pfam" id="PF02311">
    <property type="entry name" value="AraC_binding"/>
    <property type="match status" value="1"/>
</dbReference>
<name>A0A1N7QQM7_9BACT</name>
<dbReference type="PRINTS" id="PR00032">
    <property type="entry name" value="HTHARAC"/>
</dbReference>
<dbReference type="Gene3D" id="1.10.10.60">
    <property type="entry name" value="Homeodomain-like"/>
    <property type="match status" value="1"/>
</dbReference>
<keyword evidence="6" id="KW-1185">Reference proteome</keyword>
<dbReference type="EMBL" id="FTOR01000006">
    <property type="protein sequence ID" value="SIT25220.1"/>
    <property type="molecule type" value="Genomic_DNA"/>
</dbReference>
<reference evidence="6" key="1">
    <citation type="submission" date="2017-01" db="EMBL/GenBank/DDBJ databases">
        <authorList>
            <person name="Varghese N."/>
            <person name="Submissions S."/>
        </authorList>
    </citation>
    <scope>NUCLEOTIDE SEQUENCE [LARGE SCALE GENOMIC DNA]</scope>
    <source>
        <strain evidence="6">DSM 21054</strain>
    </source>
</reference>
<dbReference type="CDD" id="cd06999">
    <property type="entry name" value="cupin_HpaA-like_N"/>
    <property type="match status" value="1"/>
</dbReference>
<dbReference type="PANTHER" id="PTHR43280">
    <property type="entry name" value="ARAC-FAMILY TRANSCRIPTIONAL REGULATOR"/>
    <property type="match status" value="1"/>
</dbReference>
<dbReference type="PROSITE" id="PS01124">
    <property type="entry name" value="HTH_ARAC_FAMILY_2"/>
    <property type="match status" value="1"/>
</dbReference>
<protein>
    <submittedName>
        <fullName evidence="5">Transcriptional regulator, AraC family</fullName>
    </submittedName>
</protein>
<dbReference type="Pfam" id="PF12833">
    <property type="entry name" value="HTH_18"/>
    <property type="match status" value="1"/>
</dbReference>
<dbReference type="Proteomes" id="UP000186917">
    <property type="component" value="Unassembled WGS sequence"/>
</dbReference>
<keyword evidence="3" id="KW-0804">Transcription</keyword>
<dbReference type="PANTHER" id="PTHR43280:SF32">
    <property type="entry name" value="TRANSCRIPTIONAL REGULATORY PROTEIN"/>
    <property type="match status" value="1"/>
</dbReference>
<dbReference type="GO" id="GO:0003700">
    <property type="term" value="F:DNA-binding transcription factor activity"/>
    <property type="evidence" value="ECO:0007669"/>
    <property type="project" value="InterPro"/>
</dbReference>
<accession>A0A1N7QQM7</accession>
<dbReference type="InterPro" id="IPR020449">
    <property type="entry name" value="Tscrpt_reg_AraC-type_HTH"/>
</dbReference>
<dbReference type="InterPro" id="IPR018060">
    <property type="entry name" value="HTH_AraC"/>
</dbReference>
<dbReference type="SUPFAM" id="SSF46689">
    <property type="entry name" value="Homeodomain-like"/>
    <property type="match status" value="1"/>
</dbReference>
<evidence type="ECO:0000256" key="1">
    <source>
        <dbReference type="ARBA" id="ARBA00023015"/>
    </source>
</evidence>
<keyword evidence="1" id="KW-0805">Transcription regulation</keyword>
<dbReference type="AlphaFoldDB" id="A0A1N7QQM7"/>
<evidence type="ECO:0000256" key="2">
    <source>
        <dbReference type="ARBA" id="ARBA00023125"/>
    </source>
</evidence>
<keyword evidence="2" id="KW-0238">DNA-binding</keyword>
<sequence>MVIHKIPSSPATQWVFMHHFRIQTKHSTSIFVNLTAQTAFCIDIIRTFKSSTLSSISRFEGLYGDRNARPDSEYVYWEQLETRSRHFEWDIKPHFHPRLCQLFFVEKGQFMFMESSAQQQLEGPCLILIPPASLHGFSYTTTVTGSIISLSDSLLNTLFPEAKVLAPMMGKVQFITRFSAPYTAQRVQHYMQAVEEELFDNQHQAEKRRMLHLCLQQLFLVLYRLWLQQEEVSISTDTISLVHFRKLQELIRREGGHKTVMQLAQDLHITPVHLNRICREIAGKAAGQLVQEHLLEEARKYLTYTSYSISEIAYLLHFEYPNYFARFFKKHTGLSPREYRDGSNEVKTPS</sequence>
<dbReference type="GO" id="GO:0043565">
    <property type="term" value="F:sequence-specific DNA binding"/>
    <property type="evidence" value="ECO:0007669"/>
    <property type="project" value="InterPro"/>
</dbReference>
<dbReference type="InterPro" id="IPR009057">
    <property type="entry name" value="Homeodomain-like_sf"/>
</dbReference>
<dbReference type="STRING" id="477680.SAMN05421788_106263"/>
<gene>
    <name evidence="5" type="ORF">SAMN05421788_106263</name>
</gene>
<evidence type="ECO:0000313" key="5">
    <source>
        <dbReference type="EMBL" id="SIT25220.1"/>
    </source>
</evidence>
<evidence type="ECO:0000256" key="3">
    <source>
        <dbReference type="ARBA" id="ARBA00023163"/>
    </source>
</evidence>
<evidence type="ECO:0000259" key="4">
    <source>
        <dbReference type="PROSITE" id="PS01124"/>
    </source>
</evidence>